<dbReference type="Proteomes" id="UP000037326">
    <property type="component" value="Unassembled WGS sequence"/>
</dbReference>
<dbReference type="InterPro" id="IPR016181">
    <property type="entry name" value="Acyl_CoA_acyltransferase"/>
</dbReference>
<dbReference type="AlphaFoldDB" id="A0A0K9FH16"/>
<dbReference type="Gene3D" id="3.40.630.30">
    <property type="match status" value="1"/>
</dbReference>
<dbReference type="SUPFAM" id="SSF55729">
    <property type="entry name" value="Acyl-CoA N-acyltransferases (Nat)"/>
    <property type="match status" value="1"/>
</dbReference>
<reference evidence="3" key="1">
    <citation type="submission" date="2015-07" db="EMBL/GenBank/DDBJ databases">
        <authorList>
            <person name="Liu B."/>
            <person name="Wang J."/>
            <person name="Zhu Y."/>
            <person name="Liu G."/>
            <person name="Chen Q."/>
            <person name="Lan J."/>
            <person name="Che J."/>
            <person name="Ge C."/>
            <person name="Shi H."/>
            <person name="Pan Z."/>
            <person name="Liu X."/>
        </authorList>
    </citation>
    <scope>NUCLEOTIDE SEQUENCE [LARGE SCALE GENOMIC DNA]</scope>
    <source>
        <strain evidence="3">DSM 23493</strain>
    </source>
</reference>
<dbReference type="EMBL" id="LFXJ01000002">
    <property type="protein sequence ID" value="KMY33795.1"/>
    <property type="molecule type" value="Genomic_DNA"/>
</dbReference>
<dbReference type="OrthoDB" id="9127144at2"/>
<dbReference type="InterPro" id="IPR050276">
    <property type="entry name" value="MshD_Acetyltransferase"/>
</dbReference>
<dbReference type="CDD" id="cd04301">
    <property type="entry name" value="NAT_SF"/>
    <property type="match status" value="1"/>
</dbReference>
<dbReference type="PATRIC" id="fig|582475.4.peg.3869"/>
<dbReference type="RefSeq" id="WP_049663039.1">
    <property type="nucleotide sequence ID" value="NZ_JBIVOC010000020.1"/>
</dbReference>
<dbReference type="PROSITE" id="PS51186">
    <property type="entry name" value="GNAT"/>
    <property type="match status" value="1"/>
</dbReference>
<dbReference type="Gene3D" id="1.10.287.900">
    <property type="entry name" value="The crystal structure of the spermine/spermidine acetyltransferase from enterococcus faecali"/>
    <property type="match status" value="1"/>
</dbReference>
<gene>
    <name evidence="2" type="ORF">ACZ11_01590</name>
</gene>
<dbReference type="GeneID" id="96597009"/>
<sequence length="155" mass="18224">MFTEIRDITALNEEEILALNIADNQQDFIESTTQCLAEAETDKRFIPVGLYRDEIAVGFAMYGVFPHEDNTQRVWLDRYFIDERHQHKGLGKYFLQQLINYLVVKYSCQNIYLSVYDNNIVAIQLYKKFGFAFNGELDEKGEKVMVKEVHAHDYH</sequence>
<evidence type="ECO:0000313" key="2">
    <source>
        <dbReference type="EMBL" id="KMY33795.1"/>
    </source>
</evidence>
<dbReference type="InterPro" id="IPR000182">
    <property type="entry name" value="GNAT_dom"/>
</dbReference>
<name>A0A0K9FH16_9BACI</name>
<feature type="domain" description="N-acetyltransferase" evidence="1">
    <location>
        <begin position="3"/>
        <end position="150"/>
    </location>
</feature>
<comment type="caution">
    <text evidence="2">The sequence shown here is derived from an EMBL/GenBank/DDBJ whole genome shotgun (WGS) entry which is preliminary data.</text>
</comment>
<organism evidence="2 3">
    <name type="scientific">Lysinibacillus xylanilyticus</name>
    <dbReference type="NCBI Taxonomy" id="582475"/>
    <lineage>
        <taxon>Bacteria</taxon>
        <taxon>Bacillati</taxon>
        <taxon>Bacillota</taxon>
        <taxon>Bacilli</taxon>
        <taxon>Bacillales</taxon>
        <taxon>Bacillaceae</taxon>
        <taxon>Lysinibacillus</taxon>
    </lineage>
</organism>
<dbReference type="Pfam" id="PF00583">
    <property type="entry name" value="Acetyltransf_1"/>
    <property type="match status" value="1"/>
</dbReference>
<keyword evidence="2" id="KW-0808">Transferase</keyword>
<dbReference type="PANTHER" id="PTHR43617">
    <property type="entry name" value="L-AMINO ACID N-ACETYLTRANSFERASE"/>
    <property type="match status" value="1"/>
</dbReference>
<dbReference type="InterPro" id="IPR027455">
    <property type="entry name" value="Sper_AcTfrase_N"/>
</dbReference>
<protein>
    <submittedName>
        <fullName evidence="2">Spermidine acetyltransferase</fullName>
    </submittedName>
</protein>
<accession>A0A0K9FH16</accession>
<evidence type="ECO:0000313" key="3">
    <source>
        <dbReference type="Proteomes" id="UP000037326"/>
    </source>
</evidence>
<proteinExistence type="predicted"/>
<evidence type="ECO:0000259" key="1">
    <source>
        <dbReference type="PROSITE" id="PS51186"/>
    </source>
</evidence>
<dbReference type="GO" id="GO:0016747">
    <property type="term" value="F:acyltransferase activity, transferring groups other than amino-acyl groups"/>
    <property type="evidence" value="ECO:0007669"/>
    <property type="project" value="InterPro"/>
</dbReference>